<dbReference type="AlphaFoldDB" id="A0A091DRD3"/>
<evidence type="ECO:0000313" key="2">
    <source>
        <dbReference type="Proteomes" id="UP000028990"/>
    </source>
</evidence>
<accession>A0A091DRD3</accession>
<dbReference type="Proteomes" id="UP000028990">
    <property type="component" value="Unassembled WGS sequence"/>
</dbReference>
<organism evidence="1 2">
    <name type="scientific">Fukomys damarensis</name>
    <name type="common">Damaraland mole rat</name>
    <name type="synonym">Cryptomys damarensis</name>
    <dbReference type="NCBI Taxonomy" id="885580"/>
    <lineage>
        <taxon>Eukaryota</taxon>
        <taxon>Metazoa</taxon>
        <taxon>Chordata</taxon>
        <taxon>Craniata</taxon>
        <taxon>Vertebrata</taxon>
        <taxon>Euteleostomi</taxon>
        <taxon>Mammalia</taxon>
        <taxon>Eutheria</taxon>
        <taxon>Euarchontoglires</taxon>
        <taxon>Glires</taxon>
        <taxon>Rodentia</taxon>
        <taxon>Hystricomorpha</taxon>
        <taxon>Bathyergidae</taxon>
        <taxon>Fukomys</taxon>
    </lineage>
</organism>
<sequence>MLQPSKDEGPLGQKDALYVDQCEAESLRRQHTSSGLYPHHDFYRRRAYTKGQENNNQSYHQGQRQDLSNQCDEDGLKDPWPFCSRRHIPSFDQDRSQVRGTVMAPSWKLGLQRECPLQERDTSDPWTSVGSRQLNGLCGYRGNGDVSRASPEALQLLRDSLCSFRTGDSCPDCTAPAPHSPSPPIIPPLTLIVQSQCCPSGCRSTYSEPKSHVPTSASAEDRLREACVTGKGRVPSQALAGHGAPCLFLERPLGP</sequence>
<evidence type="ECO:0000313" key="1">
    <source>
        <dbReference type="EMBL" id="KFO33038.1"/>
    </source>
</evidence>
<gene>
    <name evidence="1" type="ORF">H920_05654</name>
</gene>
<keyword evidence="2" id="KW-1185">Reference proteome</keyword>
<dbReference type="EMBL" id="KN122106">
    <property type="protein sequence ID" value="KFO33038.1"/>
    <property type="molecule type" value="Genomic_DNA"/>
</dbReference>
<protein>
    <submittedName>
        <fullName evidence="1">Uncharacterized protein</fullName>
    </submittedName>
</protein>
<proteinExistence type="predicted"/>
<name>A0A091DRD3_FUKDA</name>
<reference evidence="1 2" key="1">
    <citation type="submission" date="2013-11" db="EMBL/GenBank/DDBJ databases">
        <title>The Damaraland mole rat (Fukomys damarensis) genome and evolution of African mole rats.</title>
        <authorList>
            <person name="Gladyshev V.N."/>
            <person name="Fang X."/>
        </authorList>
    </citation>
    <scope>NUCLEOTIDE SEQUENCE [LARGE SCALE GENOMIC DNA]</scope>
    <source>
        <tissue evidence="1">Liver</tissue>
    </source>
</reference>